<gene>
    <name evidence="1" type="ORF">MSAN_01192800</name>
</gene>
<comment type="caution">
    <text evidence="1">The sequence shown here is derived from an EMBL/GenBank/DDBJ whole genome shotgun (WGS) entry which is preliminary data.</text>
</comment>
<evidence type="ECO:0000313" key="1">
    <source>
        <dbReference type="EMBL" id="KAF7361587.1"/>
    </source>
</evidence>
<keyword evidence="2" id="KW-1185">Reference proteome</keyword>
<dbReference type="Proteomes" id="UP000623467">
    <property type="component" value="Unassembled WGS sequence"/>
</dbReference>
<sequence>MSKSNTLGLSSSSRLSSQTRPERMLYALALWACLTGGL</sequence>
<accession>A0A8H7D6W3</accession>
<proteinExistence type="predicted"/>
<reference evidence="1" key="1">
    <citation type="submission" date="2020-05" db="EMBL/GenBank/DDBJ databases">
        <title>Mycena genomes resolve the evolution of fungal bioluminescence.</title>
        <authorList>
            <person name="Tsai I.J."/>
        </authorList>
    </citation>
    <scope>NUCLEOTIDE SEQUENCE</scope>
    <source>
        <strain evidence="1">160909Yilan</strain>
    </source>
</reference>
<dbReference type="EMBL" id="JACAZH010000008">
    <property type="protein sequence ID" value="KAF7361587.1"/>
    <property type="molecule type" value="Genomic_DNA"/>
</dbReference>
<organism evidence="1 2">
    <name type="scientific">Mycena sanguinolenta</name>
    <dbReference type="NCBI Taxonomy" id="230812"/>
    <lineage>
        <taxon>Eukaryota</taxon>
        <taxon>Fungi</taxon>
        <taxon>Dikarya</taxon>
        <taxon>Basidiomycota</taxon>
        <taxon>Agaricomycotina</taxon>
        <taxon>Agaricomycetes</taxon>
        <taxon>Agaricomycetidae</taxon>
        <taxon>Agaricales</taxon>
        <taxon>Marasmiineae</taxon>
        <taxon>Mycenaceae</taxon>
        <taxon>Mycena</taxon>
    </lineage>
</organism>
<dbReference type="AlphaFoldDB" id="A0A8H7D6W3"/>
<name>A0A8H7D6W3_9AGAR</name>
<evidence type="ECO:0000313" key="2">
    <source>
        <dbReference type="Proteomes" id="UP000623467"/>
    </source>
</evidence>
<protein>
    <submittedName>
        <fullName evidence="1">Uncharacterized protein</fullName>
    </submittedName>
</protein>